<reference evidence="9" key="1">
    <citation type="journal article" date="2019" name="Int. J. Syst. Evol. Microbiol.">
        <title>The Global Catalogue of Microorganisms (GCM) 10K type strain sequencing project: providing services to taxonomists for standard genome sequencing and annotation.</title>
        <authorList>
            <consortium name="The Broad Institute Genomics Platform"/>
            <consortium name="The Broad Institute Genome Sequencing Center for Infectious Disease"/>
            <person name="Wu L."/>
            <person name="Ma J."/>
        </authorList>
    </citation>
    <scope>NUCLEOTIDE SEQUENCE [LARGE SCALE GENOMIC DNA]</scope>
    <source>
        <strain evidence="9">CCUG 54518</strain>
    </source>
</reference>
<evidence type="ECO:0000259" key="7">
    <source>
        <dbReference type="PROSITE" id="PS50885"/>
    </source>
</evidence>
<feature type="transmembrane region" description="Helical" evidence="5">
    <location>
        <begin position="316"/>
        <end position="338"/>
    </location>
</feature>
<dbReference type="PANTHER" id="PTHR43531">
    <property type="entry name" value="PROTEIN ICFG"/>
    <property type="match status" value="1"/>
</dbReference>
<evidence type="ECO:0000256" key="5">
    <source>
        <dbReference type="SAM" id="Phobius"/>
    </source>
</evidence>
<dbReference type="SUPFAM" id="SSF58104">
    <property type="entry name" value="Methyl-accepting chemotaxis protein (MCP) signaling domain"/>
    <property type="match status" value="1"/>
</dbReference>
<keyword evidence="5" id="KW-1133">Transmembrane helix</keyword>
<sequence length="642" mass="67247">MQTLLGNMRLAQKFFLIGLIALVMTAFPTVMAVRADLSVWRAANGETEGIPSAGAALKLVQLTQQHRGLSANFLGGNDSVKDTRAKRQGDVDTAFANLGSALAAMGAPALQSKHRELTEQWKALSADVAGKSIPGPQSFARHTALIAAQLALIEDINDASGMSLDPNAHTYYLIQSVLVHLPRLTETLGQARAQGSLTLARGELGSDQRSSLTTLVNVSRSHVAQARRSLDKSVAANTRLNSAIGAKATAAWTAADAAFALVDKEILKAEQLTMAPNDFFAATTAQIDAQFALIDDAFKVLTEELNAEAAAAMQRLTLLLVGIGVLVVLGGLIMLGIARQTTGAIHKAVKVAETVASGDLTSQIEVRSTDETGQLLTALRTMNESLVTMVSAVRQSSDSIATGSSQIATGNADLSSRTETQASNLEETAASMEELTSTVQQNAETSREAARIAREARAAAEEGGQVVGRVVQTMQGINDSSRRISDIIGVIDGIAFQTNILALNAAVEAARAGEQGRGFAVVAGEVRNLAQRSAQAAREIKTLIGESVERVESGTGLVAQAGQSVGQIVDQVARVSQLIEGITLASQEQSEGISQVGDAVAQLDQVTQQNAALVEESAAAAESLRSQAQRLAEVVGSFRLRG</sequence>
<dbReference type="InterPro" id="IPR003660">
    <property type="entry name" value="HAMP_dom"/>
</dbReference>
<evidence type="ECO:0000256" key="4">
    <source>
        <dbReference type="SAM" id="Coils"/>
    </source>
</evidence>
<dbReference type="Pfam" id="PF08376">
    <property type="entry name" value="NIT"/>
    <property type="match status" value="1"/>
</dbReference>
<dbReference type="Gene3D" id="1.10.287.950">
    <property type="entry name" value="Methyl-accepting chemotaxis protein"/>
    <property type="match status" value="1"/>
</dbReference>
<keyword evidence="5" id="KW-0812">Transmembrane</keyword>
<name>A0ABW2R769_9BURK</name>
<dbReference type="Pfam" id="PF00672">
    <property type="entry name" value="HAMP"/>
    <property type="match status" value="1"/>
</dbReference>
<keyword evidence="3" id="KW-0807">Transducer</keyword>
<dbReference type="PANTHER" id="PTHR43531:SF14">
    <property type="entry name" value="METHYL-ACCEPTING CHEMOTAXIS PROTEIN I-RELATED"/>
    <property type="match status" value="1"/>
</dbReference>
<feature type="domain" description="Methyl-accepting transducer" evidence="6">
    <location>
        <begin position="396"/>
        <end position="625"/>
    </location>
</feature>
<organism evidence="8 9">
    <name type="scientific">Hydrogenophaga bisanensis</name>
    <dbReference type="NCBI Taxonomy" id="439611"/>
    <lineage>
        <taxon>Bacteria</taxon>
        <taxon>Pseudomonadati</taxon>
        <taxon>Pseudomonadota</taxon>
        <taxon>Betaproteobacteria</taxon>
        <taxon>Burkholderiales</taxon>
        <taxon>Comamonadaceae</taxon>
        <taxon>Hydrogenophaga</taxon>
    </lineage>
</organism>
<dbReference type="SMART" id="SM00304">
    <property type="entry name" value="HAMP"/>
    <property type="match status" value="1"/>
</dbReference>
<dbReference type="InterPro" id="IPR051310">
    <property type="entry name" value="MCP_chemotaxis"/>
</dbReference>
<dbReference type="SMART" id="SM00283">
    <property type="entry name" value="MA"/>
    <property type="match status" value="1"/>
</dbReference>
<keyword evidence="4" id="KW-0175">Coiled coil</keyword>
<evidence type="ECO:0000256" key="3">
    <source>
        <dbReference type="PROSITE-ProRule" id="PRU00284"/>
    </source>
</evidence>
<dbReference type="Proteomes" id="UP001596495">
    <property type="component" value="Unassembled WGS sequence"/>
</dbReference>
<dbReference type="CDD" id="cd06225">
    <property type="entry name" value="HAMP"/>
    <property type="match status" value="1"/>
</dbReference>
<keyword evidence="1" id="KW-0488">Methylation</keyword>
<protein>
    <submittedName>
        <fullName evidence="8">Methyl-accepting chemotaxis protein</fullName>
    </submittedName>
</protein>
<feature type="domain" description="HAMP" evidence="7">
    <location>
        <begin position="339"/>
        <end position="391"/>
    </location>
</feature>
<comment type="similarity">
    <text evidence="2">Belongs to the methyl-accepting chemotaxis (MCP) protein family.</text>
</comment>
<dbReference type="PROSITE" id="PS50111">
    <property type="entry name" value="CHEMOTAXIS_TRANSDUC_2"/>
    <property type="match status" value="1"/>
</dbReference>
<dbReference type="InterPro" id="IPR013587">
    <property type="entry name" value="Nitrate/nitrite_sensing"/>
</dbReference>
<proteinExistence type="inferred from homology"/>
<feature type="coiled-coil region" evidence="4">
    <location>
        <begin position="415"/>
        <end position="462"/>
    </location>
</feature>
<dbReference type="InterPro" id="IPR004089">
    <property type="entry name" value="MCPsignal_dom"/>
</dbReference>
<evidence type="ECO:0000256" key="1">
    <source>
        <dbReference type="ARBA" id="ARBA00022481"/>
    </source>
</evidence>
<dbReference type="RefSeq" id="WP_382254574.1">
    <property type="nucleotide sequence ID" value="NZ_JBHTBX010000002.1"/>
</dbReference>
<dbReference type="PRINTS" id="PR00260">
    <property type="entry name" value="CHEMTRNSDUCR"/>
</dbReference>
<dbReference type="Pfam" id="PF00015">
    <property type="entry name" value="MCPsignal"/>
    <property type="match status" value="1"/>
</dbReference>
<accession>A0ABW2R769</accession>
<dbReference type="InterPro" id="IPR004090">
    <property type="entry name" value="Chemotax_Me-accpt_rcpt"/>
</dbReference>
<keyword evidence="5" id="KW-0472">Membrane</keyword>
<gene>
    <name evidence="8" type="ORF">ACFQNJ_05330</name>
</gene>
<evidence type="ECO:0000313" key="8">
    <source>
        <dbReference type="EMBL" id="MFC7433929.1"/>
    </source>
</evidence>
<dbReference type="PROSITE" id="PS50885">
    <property type="entry name" value="HAMP"/>
    <property type="match status" value="1"/>
</dbReference>
<evidence type="ECO:0000259" key="6">
    <source>
        <dbReference type="PROSITE" id="PS50111"/>
    </source>
</evidence>
<evidence type="ECO:0000313" key="9">
    <source>
        <dbReference type="Proteomes" id="UP001596495"/>
    </source>
</evidence>
<dbReference type="EMBL" id="JBHTBX010000002">
    <property type="protein sequence ID" value="MFC7433929.1"/>
    <property type="molecule type" value="Genomic_DNA"/>
</dbReference>
<comment type="caution">
    <text evidence="8">The sequence shown here is derived from an EMBL/GenBank/DDBJ whole genome shotgun (WGS) entry which is preliminary data.</text>
</comment>
<evidence type="ECO:0000256" key="2">
    <source>
        <dbReference type="ARBA" id="ARBA00029447"/>
    </source>
</evidence>
<dbReference type="CDD" id="cd11386">
    <property type="entry name" value="MCP_signal"/>
    <property type="match status" value="1"/>
</dbReference>
<keyword evidence="9" id="KW-1185">Reference proteome</keyword>